<dbReference type="AlphaFoldDB" id="A0A439DBP6"/>
<evidence type="ECO:0000313" key="7">
    <source>
        <dbReference type="Proteomes" id="UP000286045"/>
    </source>
</evidence>
<comment type="cofactor">
    <cofactor evidence="1">
        <name>FAD</name>
        <dbReference type="ChEBI" id="CHEBI:57692"/>
    </cofactor>
</comment>
<evidence type="ECO:0008006" key="8">
    <source>
        <dbReference type="Google" id="ProtNLM"/>
    </source>
</evidence>
<evidence type="ECO:0000256" key="3">
    <source>
        <dbReference type="ARBA" id="ARBA00022630"/>
    </source>
</evidence>
<sequence>MENLISATLDNAARLCEAGFYDYIIVGSGIGGGILARTLVEIPLGEKHRTPRVLIVERGGLVLYTHCLNLATPRWNPDSTVGPSQDNDLVYGKLKDSFRTVTAGSEPYAGGPLYAIGGRSTVWGLYTPRIGDDQLQYFPGSVRRYLGNGGYDDAYKLMTGDENASLATP</sequence>
<gene>
    <name evidence="6" type="ORF">EKO27_g3288</name>
</gene>
<dbReference type="GO" id="GO:0016491">
    <property type="term" value="F:oxidoreductase activity"/>
    <property type="evidence" value="ECO:0007669"/>
    <property type="project" value="UniProtKB-KW"/>
</dbReference>
<evidence type="ECO:0000313" key="6">
    <source>
        <dbReference type="EMBL" id="RWA11830.1"/>
    </source>
</evidence>
<evidence type="ECO:0000256" key="5">
    <source>
        <dbReference type="ARBA" id="ARBA00023002"/>
    </source>
</evidence>
<comment type="caution">
    <text evidence="6">The sequence shown here is derived from an EMBL/GenBank/DDBJ whole genome shotgun (WGS) entry which is preliminary data.</text>
</comment>
<keyword evidence="4" id="KW-0274">FAD</keyword>
<comment type="similarity">
    <text evidence="2">Belongs to the GMC oxidoreductase family.</text>
</comment>
<dbReference type="STRING" id="363999.A0A439DBP6"/>
<dbReference type="Proteomes" id="UP000286045">
    <property type="component" value="Unassembled WGS sequence"/>
</dbReference>
<keyword evidence="3" id="KW-0285">Flavoprotein</keyword>
<protein>
    <recommendedName>
        <fullName evidence="8">Glucose-methanol-choline oxidoreductase N-terminal domain-containing protein</fullName>
    </recommendedName>
</protein>
<dbReference type="PANTHER" id="PTHR42784:SF1">
    <property type="entry name" value="PYRANOSE 2-OXIDASE"/>
    <property type="match status" value="1"/>
</dbReference>
<proteinExistence type="inferred from homology"/>
<reference evidence="6 7" key="1">
    <citation type="submission" date="2018-12" db="EMBL/GenBank/DDBJ databases">
        <title>Draft genome sequence of Xylaria grammica IHI A82.</title>
        <authorList>
            <person name="Buettner E."/>
            <person name="Kellner H."/>
        </authorList>
    </citation>
    <scope>NUCLEOTIDE SEQUENCE [LARGE SCALE GENOMIC DNA]</scope>
    <source>
        <strain evidence="6 7">IHI A82</strain>
    </source>
</reference>
<dbReference type="InterPro" id="IPR036188">
    <property type="entry name" value="FAD/NAD-bd_sf"/>
</dbReference>
<keyword evidence="7" id="KW-1185">Reference proteome</keyword>
<dbReference type="PANTHER" id="PTHR42784">
    <property type="entry name" value="PYRANOSE 2-OXIDASE"/>
    <property type="match status" value="1"/>
</dbReference>
<dbReference type="Gene3D" id="3.50.50.60">
    <property type="entry name" value="FAD/NAD(P)-binding domain"/>
    <property type="match status" value="1"/>
</dbReference>
<dbReference type="EMBL" id="RYZI01000068">
    <property type="protein sequence ID" value="RWA11830.1"/>
    <property type="molecule type" value="Genomic_DNA"/>
</dbReference>
<dbReference type="InterPro" id="IPR051473">
    <property type="entry name" value="P2Ox-like"/>
</dbReference>
<evidence type="ECO:0000256" key="1">
    <source>
        <dbReference type="ARBA" id="ARBA00001974"/>
    </source>
</evidence>
<evidence type="ECO:0000256" key="2">
    <source>
        <dbReference type="ARBA" id="ARBA00010790"/>
    </source>
</evidence>
<name>A0A439DBP6_9PEZI</name>
<keyword evidence="5" id="KW-0560">Oxidoreductase</keyword>
<dbReference type="SUPFAM" id="SSF51905">
    <property type="entry name" value="FAD/NAD(P)-binding domain"/>
    <property type="match status" value="1"/>
</dbReference>
<organism evidence="6 7">
    <name type="scientific">Xylaria grammica</name>
    <dbReference type="NCBI Taxonomy" id="363999"/>
    <lineage>
        <taxon>Eukaryota</taxon>
        <taxon>Fungi</taxon>
        <taxon>Dikarya</taxon>
        <taxon>Ascomycota</taxon>
        <taxon>Pezizomycotina</taxon>
        <taxon>Sordariomycetes</taxon>
        <taxon>Xylariomycetidae</taxon>
        <taxon>Xylariales</taxon>
        <taxon>Xylariaceae</taxon>
        <taxon>Xylaria</taxon>
    </lineage>
</organism>
<accession>A0A439DBP6</accession>
<evidence type="ECO:0000256" key="4">
    <source>
        <dbReference type="ARBA" id="ARBA00022827"/>
    </source>
</evidence>